<evidence type="ECO:0000256" key="2">
    <source>
        <dbReference type="SAM" id="Phobius"/>
    </source>
</evidence>
<evidence type="ECO:0000313" key="3">
    <source>
        <dbReference type="EMBL" id="ROT41059.1"/>
    </source>
</evidence>
<dbReference type="Proteomes" id="UP000272025">
    <property type="component" value="Unassembled WGS sequence"/>
</dbReference>
<dbReference type="EMBL" id="ML119052">
    <property type="protein sequence ID" value="ROT41059.1"/>
    <property type="molecule type" value="Genomic_DNA"/>
</dbReference>
<feature type="compositionally biased region" description="Basic and acidic residues" evidence="1">
    <location>
        <begin position="231"/>
        <end position="244"/>
    </location>
</feature>
<dbReference type="AlphaFoldDB" id="A0A3N2Q2R5"/>
<dbReference type="Pfam" id="PF06687">
    <property type="entry name" value="SUR7"/>
    <property type="match status" value="1"/>
</dbReference>
<keyword evidence="2" id="KW-0812">Transmembrane</keyword>
<dbReference type="RefSeq" id="XP_028468865.1">
    <property type="nucleotide sequence ID" value="XM_028609703.1"/>
</dbReference>
<dbReference type="GO" id="GO:0006897">
    <property type="term" value="P:endocytosis"/>
    <property type="evidence" value="ECO:0007669"/>
    <property type="project" value="TreeGrafter"/>
</dbReference>
<dbReference type="GO" id="GO:0031505">
    <property type="term" value="P:fungal-type cell wall organization"/>
    <property type="evidence" value="ECO:0007669"/>
    <property type="project" value="TreeGrafter"/>
</dbReference>
<sequence length="244" mass="27153">MTARPIIAGLGLLLLSTTLLFLFFVILSGVRDHTPLNQTYFLEADTSGITGARDTSRWTYFYVCNERNVDCWGAWPAPAFGWAWHANPDNVPDGLSGSHGGDTTSHSYFYMWRFSWVFYMIALFFVALAWFSSFLACFGRLGSAVAALLSSIGLLFLTIAVSLMTATFVQARDAFRAAGRDAHLGPYAFGFSWASWAALLIATVLFCIGIRGRDEGRGWGRRSKSTRSRRSHDLGNHRVKDDYS</sequence>
<evidence type="ECO:0000313" key="4">
    <source>
        <dbReference type="Proteomes" id="UP000272025"/>
    </source>
</evidence>
<feature type="transmembrane region" description="Helical" evidence="2">
    <location>
        <begin position="116"/>
        <end position="138"/>
    </location>
</feature>
<dbReference type="InterPro" id="IPR009571">
    <property type="entry name" value="SUR7/Rim9-like_fungi"/>
</dbReference>
<accession>A0A3N2Q2R5</accession>
<dbReference type="GO" id="GO:0030866">
    <property type="term" value="P:cortical actin cytoskeleton organization"/>
    <property type="evidence" value="ECO:0007669"/>
    <property type="project" value="TreeGrafter"/>
</dbReference>
<dbReference type="GO" id="GO:0005938">
    <property type="term" value="C:cell cortex"/>
    <property type="evidence" value="ECO:0007669"/>
    <property type="project" value="TreeGrafter"/>
</dbReference>
<dbReference type="GO" id="GO:0005886">
    <property type="term" value="C:plasma membrane"/>
    <property type="evidence" value="ECO:0007669"/>
    <property type="project" value="InterPro"/>
</dbReference>
<evidence type="ECO:0008006" key="5">
    <source>
        <dbReference type="Google" id="ProtNLM"/>
    </source>
</evidence>
<proteinExistence type="predicted"/>
<feature type="region of interest" description="Disordered" evidence="1">
    <location>
        <begin position="217"/>
        <end position="244"/>
    </location>
</feature>
<dbReference type="PANTHER" id="PTHR36414">
    <property type="entry name" value="PROTEIN SUR7"/>
    <property type="match status" value="1"/>
</dbReference>
<feature type="transmembrane region" description="Helical" evidence="2">
    <location>
        <begin position="191"/>
        <end position="212"/>
    </location>
</feature>
<keyword evidence="2" id="KW-0472">Membrane</keyword>
<feature type="transmembrane region" description="Helical" evidence="2">
    <location>
        <begin position="7"/>
        <end position="27"/>
    </location>
</feature>
<dbReference type="PANTHER" id="PTHR36414:SF1">
    <property type="entry name" value="PROTEIN SUR7"/>
    <property type="match status" value="1"/>
</dbReference>
<feature type="compositionally biased region" description="Basic residues" evidence="1">
    <location>
        <begin position="219"/>
        <end position="230"/>
    </location>
</feature>
<feature type="transmembrane region" description="Helical" evidence="2">
    <location>
        <begin position="145"/>
        <end position="171"/>
    </location>
</feature>
<evidence type="ECO:0000256" key="1">
    <source>
        <dbReference type="SAM" id="MobiDB-lite"/>
    </source>
</evidence>
<keyword evidence="2" id="KW-1133">Transmembrane helix</keyword>
<dbReference type="OrthoDB" id="5419460at2759"/>
<reference evidence="3 4" key="1">
    <citation type="journal article" date="2018" name="Mol. Ecol.">
        <title>The obligate alkalophilic soda-lake fungus Sodiomyces alkalinus has shifted to a protein diet.</title>
        <authorList>
            <person name="Grum-Grzhimaylo A.A."/>
            <person name="Falkoski D.L."/>
            <person name="van den Heuvel J."/>
            <person name="Valero-Jimenez C.A."/>
            <person name="Min B."/>
            <person name="Choi I.G."/>
            <person name="Lipzen A."/>
            <person name="Daum C.G."/>
            <person name="Aanen D.K."/>
            <person name="Tsang A."/>
            <person name="Henrissat B."/>
            <person name="Bilanenko E.N."/>
            <person name="de Vries R.P."/>
            <person name="van Kan J.A.L."/>
            <person name="Grigoriev I.V."/>
            <person name="Debets A.J.M."/>
        </authorList>
    </citation>
    <scope>NUCLEOTIDE SEQUENCE [LARGE SCALE GENOMIC DNA]</scope>
    <source>
        <strain evidence="3 4">F11</strain>
    </source>
</reference>
<dbReference type="GO" id="GO:0045121">
    <property type="term" value="C:membrane raft"/>
    <property type="evidence" value="ECO:0007669"/>
    <property type="project" value="TreeGrafter"/>
</dbReference>
<dbReference type="GeneID" id="39578181"/>
<gene>
    <name evidence="3" type="ORF">SODALDRAFT_322271</name>
</gene>
<protein>
    <recommendedName>
        <fullName evidence="5">SUR7-domain-containing protein</fullName>
    </recommendedName>
</protein>
<organism evidence="3 4">
    <name type="scientific">Sodiomyces alkalinus (strain CBS 110278 / VKM F-3762 / F11)</name>
    <name type="common">Alkaliphilic filamentous fungus</name>
    <dbReference type="NCBI Taxonomy" id="1314773"/>
    <lineage>
        <taxon>Eukaryota</taxon>
        <taxon>Fungi</taxon>
        <taxon>Dikarya</taxon>
        <taxon>Ascomycota</taxon>
        <taxon>Pezizomycotina</taxon>
        <taxon>Sordariomycetes</taxon>
        <taxon>Hypocreomycetidae</taxon>
        <taxon>Glomerellales</taxon>
        <taxon>Plectosphaerellaceae</taxon>
        <taxon>Sodiomyces</taxon>
    </lineage>
</organism>
<keyword evidence="4" id="KW-1185">Reference proteome</keyword>
<name>A0A3N2Q2R5_SODAK</name>
<dbReference type="GO" id="GO:0032185">
    <property type="term" value="P:septin cytoskeleton organization"/>
    <property type="evidence" value="ECO:0007669"/>
    <property type="project" value="TreeGrafter"/>
</dbReference>
<dbReference type="Gene3D" id="1.20.140.150">
    <property type="match status" value="1"/>
</dbReference>